<dbReference type="PANTHER" id="PTHR33499:SF43">
    <property type="entry name" value="TRANSPOSASE, PTTA_EN_SPM, PLANT"/>
    <property type="match status" value="1"/>
</dbReference>
<proteinExistence type="predicted"/>
<dbReference type="OrthoDB" id="1417804at2759"/>
<dbReference type="PANTHER" id="PTHR33499">
    <property type="entry name" value="OS12G0282400 PROTEIN-RELATED"/>
    <property type="match status" value="1"/>
</dbReference>
<gene>
    <name evidence="2" type="ORF">MtrunA17_Chr1g0206371</name>
</gene>
<dbReference type="EMBL" id="PSQE01000001">
    <property type="protein sequence ID" value="RHN82113.1"/>
    <property type="molecule type" value="Genomic_DNA"/>
</dbReference>
<evidence type="ECO:0000313" key="3">
    <source>
        <dbReference type="Proteomes" id="UP000265566"/>
    </source>
</evidence>
<evidence type="ECO:0000256" key="1">
    <source>
        <dbReference type="SAM" id="MobiDB-lite"/>
    </source>
</evidence>
<feature type="compositionally biased region" description="Basic and acidic residues" evidence="1">
    <location>
        <begin position="208"/>
        <end position="225"/>
    </location>
</feature>
<comment type="caution">
    <text evidence="2">The sequence shown here is derived from an EMBL/GenBank/DDBJ whole genome shotgun (WGS) entry which is preliminary data.</text>
</comment>
<evidence type="ECO:0000313" key="2">
    <source>
        <dbReference type="EMBL" id="RHN82113.1"/>
    </source>
</evidence>
<dbReference type="InterPro" id="IPR004252">
    <property type="entry name" value="Probable_transposase_24"/>
</dbReference>
<name>A0A396K1J8_MEDTR</name>
<feature type="region of interest" description="Disordered" evidence="1">
    <location>
        <begin position="208"/>
        <end position="235"/>
    </location>
</feature>
<organism evidence="2 3">
    <name type="scientific">Medicago truncatula</name>
    <name type="common">Barrel medic</name>
    <name type="synonym">Medicago tribuloides</name>
    <dbReference type="NCBI Taxonomy" id="3880"/>
    <lineage>
        <taxon>Eukaryota</taxon>
        <taxon>Viridiplantae</taxon>
        <taxon>Streptophyta</taxon>
        <taxon>Embryophyta</taxon>
        <taxon>Tracheophyta</taxon>
        <taxon>Spermatophyta</taxon>
        <taxon>Magnoliopsida</taxon>
        <taxon>eudicotyledons</taxon>
        <taxon>Gunneridae</taxon>
        <taxon>Pentapetalae</taxon>
        <taxon>rosids</taxon>
        <taxon>fabids</taxon>
        <taxon>Fabales</taxon>
        <taxon>Fabaceae</taxon>
        <taxon>Papilionoideae</taxon>
        <taxon>50 kb inversion clade</taxon>
        <taxon>NPAAA clade</taxon>
        <taxon>Hologalegina</taxon>
        <taxon>IRL clade</taxon>
        <taxon>Trifolieae</taxon>
        <taxon>Medicago</taxon>
    </lineage>
</organism>
<feature type="compositionally biased region" description="Polar residues" evidence="1">
    <location>
        <begin position="11"/>
        <end position="22"/>
    </location>
</feature>
<protein>
    <submittedName>
        <fullName evidence="2">Putative transposase, Ptta/En/Spm, plant</fullName>
    </submittedName>
</protein>
<reference evidence="3" key="1">
    <citation type="journal article" date="2018" name="Nat. Plants">
        <title>Whole-genome landscape of Medicago truncatula symbiotic genes.</title>
        <authorList>
            <person name="Pecrix Y."/>
            <person name="Staton S.E."/>
            <person name="Sallet E."/>
            <person name="Lelandais-Briere C."/>
            <person name="Moreau S."/>
            <person name="Carrere S."/>
            <person name="Blein T."/>
            <person name="Jardinaud M.F."/>
            <person name="Latrasse D."/>
            <person name="Zouine M."/>
            <person name="Zahm M."/>
            <person name="Kreplak J."/>
            <person name="Mayjonade B."/>
            <person name="Satge C."/>
            <person name="Perez M."/>
            <person name="Cauet S."/>
            <person name="Marande W."/>
            <person name="Chantry-Darmon C."/>
            <person name="Lopez-Roques C."/>
            <person name="Bouchez O."/>
            <person name="Berard A."/>
            <person name="Debelle F."/>
            <person name="Munos S."/>
            <person name="Bendahmane A."/>
            <person name="Berges H."/>
            <person name="Niebel A."/>
            <person name="Buitink J."/>
            <person name="Frugier F."/>
            <person name="Benhamed M."/>
            <person name="Crespi M."/>
            <person name="Gouzy J."/>
            <person name="Gamas P."/>
        </authorList>
    </citation>
    <scope>NUCLEOTIDE SEQUENCE [LARGE SCALE GENOMIC DNA]</scope>
    <source>
        <strain evidence="3">cv. Jemalong A17</strain>
    </source>
</reference>
<dbReference type="Gramene" id="rna6239">
    <property type="protein sequence ID" value="RHN82113.1"/>
    <property type="gene ID" value="gene6239"/>
</dbReference>
<accession>A0A396K1J8</accession>
<dbReference type="Pfam" id="PF03004">
    <property type="entry name" value="Transposase_24"/>
    <property type="match status" value="1"/>
</dbReference>
<dbReference type="Proteomes" id="UP000265566">
    <property type="component" value="Chromosome 1"/>
</dbReference>
<sequence length="235" mass="27060">MAPPNHDSEIQLPNSSNNNISQHQEECSNAHKVGRGRTVGLSVAKKKKKSATGKLHDVIPTDKMVAVGSGAANFVTEISIVVLKNAPFNVKKWRKIPQETENKIVSKVLDTFDIDNTKHNRDVIIDTAKRLYRNHRCRFRKHFSQYKTNEIALEHKPDDLSDEDWKYLVDYFSSPEFKEISYRNKSNKSKQVINHRCGRKSFQAVSYDARDPETKKEPNYKDLWRMTRTNSNGDG</sequence>
<dbReference type="AlphaFoldDB" id="A0A396K1J8"/>
<feature type="region of interest" description="Disordered" evidence="1">
    <location>
        <begin position="1"/>
        <end position="34"/>
    </location>
</feature>